<proteinExistence type="predicted"/>
<dbReference type="Proteomes" id="UP000011682">
    <property type="component" value="Unassembled WGS sequence"/>
</dbReference>
<reference evidence="2" key="1">
    <citation type="submission" date="2013-05" db="EMBL/GenBank/DDBJ databases">
        <title>Genome assembly of Cystobacter fuscus DSM 2262.</title>
        <authorList>
            <person name="Sharma G."/>
            <person name="Khatri I."/>
            <person name="Kaur C."/>
            <person name="Mayilraj S."/>
            <person name="Subramanian S."/>
        </authorList>
    </citation>
    <scope>NUCLEOTIDE SEQUENCE [LARGE SCALE GENOMIC DNA]</scope>
    <source>
        <strain evidence="2">DSM 2262</strain>
    </source>
</reference>
<evidence type="ECO:0000256" key="1">
    <source>
        <dbReference type="SAM" id="MobiDB-lite"/>
    </source>
</evidence>
<protein>
    <submittedName>
        <fullName evidence="2">Uncharacterized protein</fullName>
    </submittedName>
</protein>
<dbReference type="EMBL" id="ANAH02000073">
    <property type="protein sequence ID" value="EPX55176.1"/>
    <property type="molecule type" value="Genomic_DNA"/>
</dbReference>
<accession>S9NWB1</accession>
<gene>
    <name evidence="2" type="ORF">D187_009383</name>
</gene>
<evidence type="ECO:0000313" key="3">
    <source>
        <dbReference type="Proteomes" id="UP000011682"/>
    </source>
</evidence>
<dbReference type="RefSeq" id="WP_002624383.1">
    <property type="nucleotide sequence ID" value="NZ_ANAH02000073.1"/>
</dbReference>
<comment type="caution">
    <text evidence="2">The sequence shown here is derived from an EMBL/GenBank/DDBJ whole genome shotgun (WGS) entry which is preliminary data.</text>
</comment>
<evidence type="ECO:0000313" key="2">
    <source>
        <dbReference type="EMBL" id="EPX55176.1"/>
    </source>
</evidence>
<sequence>MRPEDLLTTSPAPERLMEAAARLPEPEPEQVESVRRLLEASQRAPAETEWPPLLQAPRAKKDSRYAEPPTSHRSGVTGPLLVGAKRAFRLAFQPFINEVLRKQVEFNEAILDSLALLYEHQREESRAQTAWRREVMERLAALEKTARDDKRGS</sequence>
<dbReference type="AlphaFoldDB" id="S9NWB1"/>
<organism evidence="2 3">
    <name type="scientific">Cystobacter fuscus (strain ATCC 25194 / DSM 2262 / NBRC 100088 / M29)</name>
    <dbReference type="NCBI Taxonomy" id="1242864"/>
    <lineage>
        <taxon>Bacteria</taxon>
        <taxon>Pseudomonadati</taxon>
        <taxon>Myxococcota</taxon>
        <taxon>Myxococcia</taxon>
        <taxon>Myxococcales</taxon>
        <taxon>Cystobacterineae</taxon>
        <taxon>Archangiaceae</taxon>
        <taxon>Cystobacter</taxon>
    </lineage>
</organism>
<keyword evidence="3" id="KW-1185">Reference proteome</keyword>
<feature type="region of interest" description="Disordered" evidence="1">
    <location>
        <begin position="21"/>
        <end position="78"/>
    </location>
</feature>
<name>S9NWB1_CYSF2</name>